<dbReference type="InterPro" id="IPR018188">
    <property type="entry name" value="RNase_T2_His_AS_1"/>
</dbReference>
<dbReference type="Pfam" id="PF00445">
    <property type="entry name" value="Ribonuclease_T2"/>
    <property type="match status" value="1"/>
</dbReference>
<dbReference type="Gene3D" id="3.90.730.10">
    <property type="entry name" value="Ribonuclease T2-like"/>
    <property type="match status" value="1"/>
</dbReference>
<evidence type="ECO:0000256" key="5">
    <source>
        <dbReference type="ARBA" id="ARBA00022801"/>
    </source>
</evidence>
<feature type="signal peptide" evidence="12">
    <location>
        <begin position="1"/>
        <end position="26"/>
    </location>
</feature>
<keyword evidence="4" id="KW-0255">Endonuclease</keyword>
<keyword evidence="14" id="KW-1185">Reference proteome</keyword>
<dbReference type="GO" id="GO:0005576">
    <property type="term" value="C:extracellular region"/>
    <property type="evidence" value="ECO:0007669"/>
    <property type="project" value="TreeGrafter"/>
</dbReference>
<dbReference type="InterPro" id="IPR036430">
    <property type="entry name" value="RNase_T2-like_sf"/>
</dbReference>
<evidence type="ECO:0000256" key="7">
    <source>
        <dbReference type="ARBA" id="ARBA00023180"/>
    </source>
</evidence>
<feature type="active site" evidence="9">
    <location>
        <position position="78"/>
    </location>
</feature>
<keyword evidence="7" id="KW-0325">Glycoprotein</keyword>
<sequence>MAFKKSISSAGMLALSAMQFAPSVLADAKTCPNDSPLSCSSSSEEASCCFNSPGGALLLTQFWDYDPSTGPSDSWTLHGLWPDNCDGTYEANCDDSREYSNITAIVEESGRSELLSDMNKYWKDYQGDDESFWEHEWNKHGTCINTIEPDCYDDYTPQEEVVDYLQKAVDLFKKLDSYKALAAAGITPSESKTYTLDAIHKALGDIHDGYAPYVSCDGDNLNELWYFYYVRGNLVTGSFEPAEKLTDSKCPESGIKYVPKEGSSSSSSVTIPPIGSSTVEHLRPR</sequence>
<dbReference type="AlphaFoldDB" id="A0A1L9TWE7"/>
<dbReference type="InterPro" id="IPR033697">
    <property type="entry name" value="Ribonuclease_T2_eukaryotic"/>
</dbReference>
<dbReference type="InterPro" id="IPR001568">
    <property type="entry name" value="RNase_T2-like"/>
</dbReference>
<accession>A0A1L9TWE7</accession>
<evidence type="ECO:0000313" key="13">
    <source>
        <dbReference type="EMBL" id="OJJ63759.1"/>
    </source>
</evidence>
<dbReference type="RefSeq" id="XP_040707565.1">
    <property type="nucleotide sequence ID" value="XM_040850238.1"/>
</dbReference>
<evidence type="ECO:0000256" key="12">
    <source>
        <dbReference type="SAM" id="SignalP"/>
    </source>
</evidence>
<dbReference type="PANTHER" id="PTHR11240">
    <property type="entry name" value="RIBONUCLEASE T2"/>
    <property type="match status" value="1"/>
</dbReference>
<dbReference type="PROSITE" id="PS00531">
    <property type="entry name" value="RNASE_T2_2"/>
    <property type="match status" value="1"/>
</dbReference>
<dbReference type="GO" id="GO:0003723">
    <property type="term" value="F:RNA binding"/>
    <property type="evidence" value="ECO:0007669"/>
    <property type="project" value="InterPro"/>
</dbReference>
<dbReference type="PROSITE" id="PS00530">
    <property type="entry name" value="RNASE_T2_1"/>
    <property type="match status" value="1"/>
</dbReference>
<dbReference type="FunFam" id="3.90.730.10:FF:000004">
    <property type="entry name" value="Ribonuclease T2-like"/>
    <property type="match status" value="1"/>
</dbReference>
<keyword evidence="12" id="KW-0732">Signal</keyword>
<dbReference type="EMBL" id="KV878582">
    <property type="protein sequence ID" value="OJJ63759.1"/>
    <property type="molecule type" value="Genomic_DNA"/>
</dbReference>
<dbReference type="Proteomes" id="UP000184356">
    <property type="component" value="Unassembled WGS sequence"/>
</dbReference>
<gene>
    <name evidence="13" type="ORF">ASPSYDRAFT_63539</name>
</gene>
<organism evidence="13 14">
    <name type="scientific">Aspergillus sydowii CBS 593.65</name>
    <dbReference type="NCBI Taxonomy" id="1036612"/>
    <lineage>
        <taxon>Eukaryota</taxon>
        <taxon>Fungi</taxon>
        <taxon>Dikarya</taxon>
        <taxon>Ascomycota</taxon>
        <taxon>Pezizomycotina</taxon>
        <taxon>Eurotiomycetes</taxon>
        <taxon>Eurotiomycetidae</taxon>
        <taxon>Eurotiales</taxon>
        <taxon>Aspergillaceae</taxon>
        <taxon>Aspergillus</taxon>
        <taxon>Aspergillus subgen. Nidulantes</taxon>
    </lineage>
</organism>
<keyword evidence="5" id="KW-0378">Hydrolase</keyword>
<evidence type="ECO:0000256" key="11">
    <source>
        <dbReference type="SAM" id="MobiDB-lite"/>
    </source>
</evidence>
<evidence type="ECO:0000256" key="8">
    <source>
        <dbReference type="ARBA" id="ARBA00023239"/>
    </source>
</evidence>
<feature type="active site" evidence="9">
    <location>
        <position position="136"/>
    </location>
</feature>
<evidence type="ECO:0000313" key="14">
    <source>
        <dbReference type="Proteomes" id="UP000184356"/>
    </source>
</evidence>
<feature type="compositionally biased region" description="Low complexity" evidence="11">
    <location>
        <begin position="262"/>
        <end position="278"/>
    </location>
</feature>
<name>A0A1L9TWE7_9EURO</name>
<feature type="chain" id="PRO_5009887679" description="ribonuclease T2" evidence="12">
    <location>
        <begin position="27"/>
        <end position="285"/>
    </location>
</feature>
<dbReference type="PANTHER" id="PTHR11240:SF79">
    <property type="entry name" value="RIBONUCLEASE T2"/>
    <property type="match status" value="1"/>
</dbReference>
<evidence type="ECO:0000256" key="3">
    <source>
        <dbReference type="ARBA" id="ARBA00022722"/>
    </source>
</evidence>
<dbReference type="GO" id="GO:0033897">
    <property type="term" value="F:ribonuclease T2 activity"/>
    <property type="evidence" value="ECO:0007669"/>
    <property type="project" value="UniProtKB-EC"/>
</dbReference>
<dbReference type="OrthoDB" id="435754at2759"/>
<comment type="similarity">
    <text evidence="1 10">Belongs to the RNase T2 family.</text>
</comment>
<dbReference type="InterPro" id="IPR033130">
    <property type="entry name" value="RNase_T2_His_AS_2"/>
</dbReference>
<reference evidence="14" key="1">
    <citation type="journal article" date="2017" name="Genome Biol.">
        <title>Comparative genomics reveals high biological diversity and specific adaptations in the industrially and medically important fungal genus Aspergillus.</title>
        <authorList>
            <person name="de Vries R.P."/>
            <person name="Riley R."/>
            <person name="Wiebenga A."/>
            <person name="Aguilar-Osorio G."/>
            <person name="Amillis S."/>
            <person name="Uchima C.A."/>
            <person name="Anderluh G."/>
            <person name="Asadollahi M."/>
            <person name="Askin M."/>
            <person name="Barry K."/>
            <person name="Battaglia E."/>
            <person name="Bayram O."/>
            <person name="Benocci T."/>
            <person name="Braus-Stromeyer S.A."/>
            <person name="Caldana C."/>
            <person name="Canovas D."/>
            <person name="Cerqueira G.C."/>
            <person name="Chen F."/>
            <person name="Chen W."/>
            <person name="Choi C."/>
            <person name="Clum A."/>
            <person name="Dos Santos R.A."/>
            <person name="Damasio A.R."/>
            <person name="Diallinas G."/>
            <person name="Emri T."/>
            <person name="Fekete E."/>
            <person name="Flipphi M."/>
            <person name="Freyberg S."/>
            <person name="Gallo A."/>
            <person name="Gournas C."/>
            <person name="Habgood R."/>
            <person name="Hainaut M."/>
            <person name="Harispe M.L."/>
            <person name="Henrissat B."/>
            <person name="Hilden K.S."/>
            <person name="Hope R."/>
            <person name="Hossain A."/>
            <person name="Karabika E."/>
            <person name="Karaffa L."/>
            <person name="Karanyi Z."/>
            <person name="Krasevec N."/>
            <person name="Kuo A."/>
            <person name="Kusch H."/>
            <person name="LaButti K."/>
            <person name="Lagendijk E.L."/>
            <person name="Lapidus A."/>
            <person name="Levasseur A."/>
            <person name="Lindquist E."/>
            <person name="Lipzen A."/>
            <person name="Logrieco A.F."/>
            <person name="MacCabe A."/>
            <person name="Maekelae M.R."/>
            <person name="Malavazi I."/>
            <person name="Melin P."/>
            <person name="Meyer V."/>
            <person name="Mielnichuk N."/>
            <person name="Miskei M."/>
            <person name="Molnar A.P."/>
            <person name="Mule G."/>
            <person name="Ngan C.Y."/>
            <person name="Orejas M."/>
            <person name="Orosz E."/>
            <person name="Ouedraogo J.P."/>
            <person name="Overkamp K.M."/>
            <person name="Park H.-S."/>
            <person name="Perrone G."/>
            <person name="Piumi F."/>
            <person name="Punt P.J."/>
            <person name="Ram A.F."/>
            <person name="Ramon A."/>
            <person name="Rauscher S."/>
            <person name="Record E."/>
            <person name="Riano-Pachon D.M."/>
            <person name="Robert V."/>
            <person name="Roehrig J."/>
            <person name="Ruller R."/>
            <person name="Salamov A."/>
            <person name="Salih N.S."/>
            <person name="Samson R.A."/>
            <person name="Sandor E."/>
            <person name="Sanguinetti M."/>
            <person name="Schuetze T."/>
            <person name="Sepcic K."/>
            <person name="Shelest E."/>
            <person name="Sherlock G."/>
            <person name="Sophianopoulou V."/>
            <person name="Squina F.M."/>
            <person name="Sun H."/>
            <person name="Susca A."/>
            <person name="Todd R.B."/>
            <person name="Tsang A."/>
            <person name="Unkles S.E."/>
            <person name="van de Wiele N."/>
            <person name="van Rossen-Uffink D."/>
            <person name="Oliveira J.V."/>
            <person name="Vesth T.C."/>
            <person name="Visser J."/>
            <person name="Yu J.-H."/>
            <person name="Zhou M."/>
            <person name="Andersen M.R."/>
            <person name="Archer D.B."/>
            <person name="Baker S.E."/>
            <person name="Benoit I."/>
            <person name="Brakhage A.A."/>
            <person name="Braus G.H."/>
            <person name="Fischer R."/>
            <person name="Frisvad J.C."/>
            <person name="Goldman G.H."/>
            <person name="Houbraken J."/>
            <person name="Oakley B."/>
            <person name="Pocsi I."/>
            <person name="Scazzocchio C."/>
            <person name="Seiboth B."/>
            <person name="vanKuyk P.A."/>
            <person name="Wortman J."/>
            <person name="Dyer P.S."/>
            <person name="Grigoriev I.V."/>
        </authorList>
    </citation>
    <scope>NUCLEOTIDE SEQUENCE [LARGE SCALE GENOMIC DNA]</scope>
    <source>
        <strain evidence="14">CBS 593.65</strain>
    </source>
</reference>
<evidence type="ECO:0000256" key="6">
    <source>
        <dbReference type="ARBA" id="ARBA00023157"/>
    </source>
</evidence>
<feature type="region of interest" description="Disordered" evidence="11">
    <location>
        <begin position="256"/>
        <end position="285"/>
    </location>
</feature>
<keyword evidence="6" id="KW-1015">Disulfide bond</keyword>
<feature type="active site" evidence="9">
    <location>
        <position position="140"/>
    </location>
</feature>
<keyword evidence="3" id="KW-0540">Nuclease</keyword>
<evidence type="ECO:0000256" key="4">
    <source>
        <dbReference type="ARBA" id="ARBA00022759"/>
    </source>
</evidence>
<dbReference type="GO" id="GO:0016787">
    <property type="term" value="F:hydrolase activity"/>
    <property type="evidence" value="ECO:0007669"/>
    <property type="project" value="UniProtKB-KW"/>
</dbReference>
<dbReference type="VEuPathDB" id="FungiDB:ASPSYDRAFT_63539"/>
<evidence type="ECO:0000256" key="9">
    <source>
        <dbReference type="PIRSR" id="PIRSR633697-1"/>
    </source>
</evidence>
<dbReference type="GeneID" id="63766311"/>
<dbReference type="STRING" id="1036612.A0A1L9TWE7"/>
<dbReference type="EC" id="4.6.1.19" evidence="2"/>
<dbReference type="SUPFAM" id="SSF55895">
    <property type="entry name" value="Ribonuclease Rh-like"/>
    <property type="match status" value="1"/>
</dbReference>
<evidence type="ECO:0000256" key="10">
    <source>
        <dbReference type="RuleBase" id="RU004328"/>
    </source>
</evidence>
<dbReference type="CDD" id="cd01061">
    <property type="entry name" value="RNase_T2_euk"/>
    <property type="match status" value="1"/>
</dbReference>
<evidence type="ECO:0000256" key="2">
    <source>
        <dbReference type="ARBA" id="ARBA00012571"/>
    </source>
</evidence>
<proteinExistence type="inferred from homology"/>
<evidence type="ECO:0000256" key="1">
    <source>
        <dbReference type="ARBA" id="ARBA00007469"/>
    </source>
</evidence>
<protein>
    <recommendedName>
        <fullName evidence="2">ribonuclease T2</fullName>
        <ecNumber evidence="2">4.6.1.19</ecNumber>
    </recommendedName>
</protein>
<dbReference type="GO" id="GO:0006401">
    <property type="term" value="P:RNA catabolic process"/>
    <property type="evidence" value="ECO:0007669"/>
    <property type="project" value="TreeGrafter"/>
</dbReference>
<keyword evidence="8" id="KW-0456">Lyase</keyword>